<organism evidence="2">
    <name type="scientific">Dendroctonus ponderosae</name>
    <name type="common">Mountain pine beetle</name>
    <dbReference type="NCBI Taxonomy" id="77166"/>
    <lineage>
        <taxon>Eukaryota</taxon>
        <taxon>Metazoa</taxon>
        <taxon>Ecdysozoa</taxon>
        <taxon>Arthropoda</taxon>
        <taxon>Hexapoda</taxon>
        <taxon>Insecta</taxon>
        <taxon>Pterygota</taxon>
        <taxon>Neoptera</taxon>
        <taxon>Endopterygota</taxon>
        <taxon>Coleoptera</taxon>
        <taxon>Polyphaga</taxon>
        <taxon>Cucujiformia</taxon>
        <taxon>Curculionidae</taxon>
        <taxon>Scolytinae</taxon>
        <taxon>Dendroctonus</taxon>
    </lineage>
</organism>
<evidence type="ECO:0008006" key="7">
    <source>
        <dbReference type="Google" id="ProtNLM"/>
    </source>
</evidence>
<feature type="non-terminal residue" evidence="2">
    <location>
        <position position="1"/>
    </location>
</feature>
<name>N6TU73_DENPD</name>
<feature type="chain" id="PRO_5010971875" description="MD-2-related lipid-recognition domain-containing protein" evidence="1">
    <location>
        <begin position="21"/>
        <end position="151"/>
    </location>
</feature>
<evidence type="ECO:0000313" key="3">
    <source>
        <dbReference type="EMBL" id="ERL90958.1"/>
    </source>
</evidence>
<evidence type="ECO:0000313" key="5">
    <source>
        <dbReference type="Proteomes" id="UP000019118"/>
    </source>
</evidence>
<keyword evidence="5" id="KW-1185">Reference proteome</keyword>
<dbReference type="HOGENOM" id="CLU_1733364_0_0_1"/>
<dbReference type="STRING" id="77166.N6TU73"/>
<feature type="signal peptide" evidence="1">
    <location>
        <begin position="1"/>
        <end position="20"/>
    </location>
</feature>
<evidence type="ECO:0000256" key="1">
    <source>
        <dbReference type="SAM" id="SignalP"/>
    </source>
</evidence>
<dbReference type="KEGG" id="dpa:109542702"/>
<keyword evidence="1" id="KW-0732">Signal</keyword>
<dbReference type="Proteomes" id="UP000019118">
    <property type="component" value="Unassembled WGS sequence"/>
</dbReference>
<dbReference type="SUPFAM" id="SSF81296">
    <property type="entry name" value="E set domains"/>
    <property type="match status" value="1"/>
</dbReference>
<dbReference type="InterPro" id="IPR014756">
    <property type="entry name" value="Ig_E-set"/>
</dbReference>
<evidence type="ECO:0000313" key="2">
    <source>
        <dbReference type="EMBL" id="ENN72825.1"/>
    </source>
</evidence>
<reference evidence="5 6" key="1">
    <citation type="journal article" date="2013" name="Genome Biol.">
        <title>Draft genome of the mountain pine beetle, Dendroctonus ponderosae Hopkins, a major forest pest.</title>
        <authorList>
            <person name="Keeling C.I."/>
            <person name="Yuen M.M."/>
            <person name="Liao N.Y."/>
            <person name="Docking T.R."/>
            <person name="Chan S.K."/>
            <person name="Taylor G.A."/>
            <person name="Palmquist D.L."/>
            <person name="Jackman S.D."/>
            <person name="Nguyen A."/>
            <person name="Li M."/>
            <person name="Henderson H."/>
            <person name="Janes J.K."/>
            <person name="Zhao Y."/>
            <person name="Pandoh P."/>
            <person name="Moore R."/>
            <person name="Sperling F.A."/>
            <person name="Huber D.P."/>
            <person name="Birol I."/>
            <person name="Jones S.J."/>
            <person name="Bohlmann J."/>
        </authorList>
    </citation>
    <scope>NUCLEOTIDE SEQUENCE</scope>
</reference>
<dbReference type="Proteomes" id="UP000030742">
    <property type="component" value="Unassembled WGS sequence"/>
</dbReference>
<reference evidence="4" key="2">
    <citation type="submission" date="2024-08" db="UniProtKB">
        <authorList>
            <consortium name="EnsemblMetazoa"/>
        </authorList>
    </citation>
    <scope>IDENTIFICATION</scope>
</reference>
<dbReference type="EMBL" id="KB632263">
    <property type="protein sequence ID" value="ERL90958.1"/>
    <property type="molecule type" value="Genomic_DNA"/>
</dbReference>
<protein>
    <recommendedName>
        <fullName evidence="7">MD-2-related lipid-recognition domain-containing protein</fullName>
    </recommendedName>
</protein>
<dbReference type="EnsemblMetazoa" id="XM_019912036.1">
    <property type="protein sequence ID" value="XP_019767595.1"/>
    <property type="gene ID" value="LOC109542702"/>
</dbReference>
<dbReference type="AlphaFoldDB" id="N6TU73"/>
<dbReference type="EMBL" id="KB741211">
    <property type="protein sequence ID" value="ENN72825.1"/>
    <property type="molecule type" value="Genomic_DNA"/>
</dbReference>
<accession>N6TU73</accession>
<gene>
    <name evidence="4" type="primary">109542702</name>
    <name evidence="3" type="ORF">D910_08300</name>
    <name evidence="2" type="ORF">YQE_10628</name>
</gene>
<proteinExistence type="predicted"/>
<sequence>MIGFSAVLLLLCGCLPLVRCDIDFMDCGSERVYIDKMDIPGCEQAPCSIERGFNYLVYVVPSFLEGPVDSIEVTAYVRMWGALFAVPISSVNPCGFICPLQQYIEKPTLIFNVLFPETLQRRRADLVIRAIHRHRGSEQSVICVSTDIQLL</sequence>
<evidence type="ECO:0000313" key="4">
    <source>
        <dbReference type="EnsemblMetazoa" id="XP_019767595.1"/>
    </source>
</evidence>
<evidence type="ECO:0000313" key="6">
    <source>
        <dbReference type="Proteomes" id="UP000030742"/>
    </source>
</evidence>
<dbReference type="Gene3D" id="2.60.40.770">
    <property type="match status" value="1"/>
</dbReference>
<dbReference type="OrthoDB" id="6491887at2759"/>